<proteinExistence type="predicted"/>
<comment type="caution">
    <text evidence="2">The sequence shown here is derived from an EMBL/GenBank/DDBJ whole genome shotgun (WGS) entry which is preliminary data.</text>
</comment>
<keyword evidence="3" id="KW-1185">Reference proteome</keyword>
<dbReference type="Proteomes" id="UP001061452">
    <property type="component" value="Unassembled WGS sequence"/>
</dbReference>
<name>A0ABQ0PI84_9PROT</name>
<organism evidence="2 3">
    <name type="scientific">Komagataeibacter intermedius NRIC 0521</name>
    <dbReference type="NCBI Taxonomy" id="1307934"/>
    <lineage>
        <taxon>Bacteria</taxon>
        <taxon>Pseudomonadati</taxon>
        <taxon>Pseudomonadota</taxon>
        <taxon>Alphaproteobacteria</taxon>
        <taxon>Acetobacterales</taxon>
        <taxon>Acetobacteraceae</taxon>
        <taxon>Komagataeibacter</taxon>
    </lineage>
</organism>
<evidence type="ECO:0000313" key="3">
    <source>
        <dbReference type="Proteomes" id="UP001061452"/>
    </source>
</evidence>
<sequence length="84" mass="8900">MGGGGMVKDTKRKLGGIVPANDNGPVDPAAKARCDELMFALASAIGRQIAREEFARRKLGRAANDNCPLPGHCPDGKDRPERGE</sequence>
<evidence type="ECO:0000256" key="1">
    <source>
        <dbReference type="SAM" id="MobiDB-lite"/>
    </source>
</evidence>
<gene>
    <name evidence="2" type="ORF">AA0521_1658</name>
</gene>
<accession>A0ABQ0PI84</accession>
<protein>
    <submittedName>
        <fullName evidence="2">Uncharacterized protein</fullName>
    </submittedName>
</protein>
<reference evidence="2" key="1">
    <citation type="submission" date="2013-04" db="EMBL/GenBank/DDBJ databases">
        <title>The genome sequencing project of 58 acetic acid bacteria.</title>
        <authorList>
            <person name="Okamoto-Kainuma A."/>
            <person name="Ishikawa M."/>
            <person name="Umino S."/>
            <person name="Koizumi Y."/>
            <person name="Shiwa Y."/>
            <person name="Yoshikawa H."/>
            <person name="Matsutani M."/>
            <person name="Matsushita K."/>
        </authorList>
    </citation>
    <scope>NUCLEOTIDE SEQUENCE</scope>
    <source>
        <strain evidence="2">NRIC 0521</strain>
    </source>
</reference>
<evidence type="ECO:0000313" key="2">
    <source>
        <dbReference type="EMBL" id="GBQ70335.1"/>
    </source>
</evidence>
<feature type="compositionally biased region" description="Basic and acidic residues" evidence="1">
    <location>
        <begin position="74"/>
        <end position="84"/>
    </location>
</feature>
<feature type="region of interest" description="Disordered" evidence="1">
    <location>
        <begin position="1"/>
        <end position="26"/>
    </location>
</feature>
<feature type="region of interest" description="Disordered" evidence="1">
    <location>
        <begin position="61"/>
        <end position="84"/>
    </location>
</feature>
<dbReference type="EMBL" id="BAQJ01000078">
    <property type="protein sequence ID" value="GBQ70335.1"/>
    <property type="molecule type" value="Genomic_DNA"/>
</dbReference>